<dbReference type="Gene3D" id="3.40.1620.10">
    <property type="entry name" value="YefM-like domain"/>
    <property type="match status" value="1"/>
</dbReference>
<dbReference type="SUPFAM" id="SSF143120">
    <property type="entry name" value="YefM-like"/>
    <property type="match status" value="1"/>
</dbReference>
<reference evidence="4 5" key="1">
    <citation type="submission" date="2019-01" db="EMBL/GenBank/DDBJ databases">
        <title>Pseudolysobacter antarctica gen. nov., sp. nov., isolated from Fildes Peninsula, Antarctica.</title>
        <authorList>
            <person name="Wei Z."/>
            <person name="Peng F."/>
        </authorList>
    </citation>
    <scope>NUCLEOTIDE SEQUENCE [LARGE SCALE GENOMIC DNA]</scope>
    <source>
        <strain evidence="4 5">AQ6-296</strain>
    </source>
</reference>
<evidence type="ECO:0000313" key="5">
    <source>
        <dbReference type="Proteomes" id="UP000291562"/>
    </source>
</evidence>
<comment type="function">
    <text evidence="2">Antitoxin component of a type II toxin-antitoxin (TA) system.</text>
</comment>
<name>A0A411HPS9_9GAMM</name>
<dbReference type="OrthoDB" id="361281at2"/>
<dbReference type="EMBL" id="CP035704">
    <property type="protein sequence ID" value="QBB72509.1"/>
    <property type="molecule type" value="Genomic_DNA"/>
</dbReference>
<dbReference type="Pfam" id="PF02604">
    <property type="entry name" value="PhdYeFM_antitox"/>
    <property type="match status" value="1"/>
</dbReference>
<evidence type="ECO:0000256" key="1">
    <source>
        <dbReference type="ARBA" id="ARBA00009981"/>
    </source>
</evidence>
<evidence type="ECO:0000313" key="4">
    <source>
        <dbReference type="EMBL" id="QBB72509.1"/>
    </source>
</evidence>
<dbReference type="KEGG" id="xbc:ELE36_01180"/>
<gene>
    <name evidence="4" type="ORF">ELE36_01180</name>
</gene>
<feature type="region of interest" description="Disordered" evidence="3">
    <location>
        <begin position="61"/>
        <end position="82"/>
    </location>
</feature>
<dbReference type="InterPro" id="IPR036165">
    <property type="entry name" value="YefM-like_sf"/>
</dbReference>
<dbReference type="RefSeq" id="WP_129831360.1">
    <property type="nucleotide sequence ID" value="NZ_CP035704.1"/>
</dbReference>
<evidence type="ECO:0000256" key="2">
    <source>
        <dbReference type="RuleBase" id="RU362080"/>
    </source>
</evidence>
<evidence type="ECO:0000256" key="3">
    <source>
        <dbReference type="SAM" id="MobiDB-lite"/>
    </source>
</evidence>
<comment type="similarity">
    <text evidence="1 2">Belongs to the phD/YefM antitoxin family.</text>
</comment>
<dbReference type="NCBIfam" id="TIGR01552">
    <property type="entry name" value="phd_fam"/>
    <property type="match status" value="1"/>
</dbReference>
<dbReference type="AlphaFoldDB" id="A0A411HPS9"/>
<accession>A0A411HPS9</accession>
<proteinExistence type="inferred from homology"/>
<feature type="compositionally biased region" description="Basic and acidic residues" evidence="3">
    <location>
        <begin position="65"/>
        <end position="82"/>
    </location>
</feature>
<keyword evidence="5" id="KW-1185">Reference proteome</keyword>
<protein>
    <recommendedName>
        <fullName evidence="2">Antitoxin</fullName>
    </recommendedName>
</protein>
<organism evidence="4 5">
    <name type="scientific">Pseudolysobacter antarcticus</name>
    <dbReference type="NCBI Taxonomy" id="2511995"/>
    <lineage>
        <taxon>Bacteria</taxon>
        <taxon>Pseudomonadati</taxon>
        <taxon>Pseudomonadota</taxon>
        <taxon>Gammaproteobacteria</taxon>
        <taxon>Lysobacterales</taxon>
        <taxon>Rhodanobacteraceae</taxon>
        <taxon>Pseudolysobacter</taxon>
    </lineage>
</organism>
<dbReference type="Proteomes" id="UP000291562">
    <property type="component" value="Chromosome"/>
</dbReference>
<sequence>MNWQLQEAKNRLSEVVKAAEKKGPQVITVRGKETAVVISMGTYKKMSGSSQSLSEFLSNSPLKGLELEQRNPRDTEYRDVGL</sequence>
<dbReference type="InterPro" id="IPR006442">
    <property type="entry name" value="Antitoxin_Phd/YefM"/>
</dbReference>